<proteinExistence type="predicted"/>
<gene>
    <name evidence="2" type="ORF">CWS20_24930</name>
</gene>
<dbReference type="InterPro" id="IPR011009">
    <property type="entry name" value="Kinase-like_dom_sf"/>
</dbReference>
<name>A0A2N0Z9V1_9BACI</name>
<dbReference type="InterPro" id="IPR051678">
    <property type="entry name" value="AGP_Transferase"/>
</dbReference>
<dbReference type="InterPro" id="IPR002575">
    <property type="entry name" value="Aminoglycoside_PTrfase"/>
</dbReference>
<keyword evidence="3" id="KW-1185">Reference proteome</keyword>
<dbReference type="Proteomes" id="UP000233343">
    <property type="component" value="Unassembled WGS sequence"/>
</dbReference>
<feature type="domain" description="Aminoglycoside phosphotransferase" evidence="1">
    <location>
        <begin position="45"/>
        <end position="276"/>
    </location>
</feature>
<evidence type="ECO:0000313" key="2">
    <source>
        <dbReference type="EMBL" id="PKG26281.1"/>
    </source>
</evidence>
<dbReference type="RefSeq" id="WP_066193519.1">
    <property type="nucleotide sequence ID" value="NZ_JARMMB010000012.1"/>
</dbReference>
<evidence type="ECO:0000313" key="3">
    <source>
        <dbReference type="Proteomes" id="UP000233343"/>
    </source>
</evidence>
<dbReference type="EMBL" id="PISD01000074">
    <property type="protein sequence ID" value="PKG26281.1"/>
    <property type="molecule type" value="Genomic_DNA"/>
</dbReference>
<dbReference type="SUPFAM" id="SSF56112">
    <property type="entry name" value="Protein kinase-like (PK-like)"/>
    <property type="match status" value="1"/>
</dbReference>
<reference evidence="2 3" key="1">
    <citation type="journal article" date="2010" name="Int. J. Syst. Evol. Microbiol.">
        <title>Bacillus horneckiae sp. nov., isolated from a spacecraft-assembly clean room.</title>
        <authorList>
            <person name="Vaishampayan P."/>
            <person name="Probst A."/>
            <person name="Krishnamurthi S."/>
            <person name="Ghosh S."/>
            <person name="Osman S."/>
            <person name="McDowall A."/>
            <person name="Ruckmani A."/>
            <person name="Mayilraj S."/>
            <person name="Venkateswaran K."/>
        </authorList>
    </citation>
    <scope>NUCLEOTIDE SEQUENCE [LARGE SCALE GENOMIC DNA]</scope>
    <source>
        <strain evidence="3">1PO1SC</strain>
    </source>
</reference>
<dbReference type="AlphaFoldDB" id="A0A2N0Z9V1"/>
<keyword evidence="2" id="KW-0808">Transferase</keyword>
<organism evidence="2 3">
    <name type="scientific">Cytobacillus horneckiae</name>
    <dbReference type="NCBI Taxonomy" id="549687"/>
    <lineage>
        <taxon>Bacteria</taxon>
        <taxon>Bacillati</taxon>
        <taxon>Bacillota</taxon>
        <taxon>Bacilli</taxon>
        <taxon>Bacillales</taxon>
        <taxon>Bacillaceae</taxon>
        <taxon>Cytobacillus</taxon>
    </lineage>
</organism>
<protein>
    <submittedName>
        <fullName evidence="2">Phosphotransferase</fullName>
    </submittedName>
</protein>
<dbReference type="PANTHER" id="PTHR21310:SF42">
    <property type="entry name" value="BIFUNCTIONAL AAC_APH"/>
    <property type="match status" value="1"/>
</dbReference>
<dbReference type="Pfam" id="PF01636">
    <property type="entry name" value="APH"/>
    <property type="match status" value="1"/>
</dbReference>
<sequence length="316" mass="35596">MTVKSIWRGGSKIANLWDSEFEISAQLAKKVIEEQFPFLKPAAVHRVGSGWDNTIFLANDCYMFRFPRRKAAVPLIVAENHVLPQISAYIEGEVAISLPIYKGMPSEVFPYPFSGYVAIVGQTTAELAITEKQRIAIAQPMATFLKKLHEIPFERLNGVGPDTIGRLDLTVRAPKLEKELAILEDKKLIAEKASYIKIIEQAKKAEKTKEAFVHGDLYFRNFLVAEKGNDLAGIIDWGDLHIGNPAVDLAVAFSFFPLEGRKLFFETYGTVDGDTYCLARFRGLYVMSYLVFYGMDIQNQQIIDEALLSLKYIIDE</sequence>
<accession>A0A2N0Z9V1</accession>
<dbReference type="GO" id="GO:0016740">
    <property type="term" value="F:transferase activity"/>
    <property type="evidence" value="ECO:0007669"/>
    <property type="project" value="UniProtKB-KW"/>
</dbReference>
<dbReference type="Gene3D" id="3.90.1200.10">
    <property type="match status" value="1"/>
</dbReference>
<comment type="caution">
    <text evidence="2">The sequence shown here is derived from an EMBL/GenBank/DDBJ whole genome shotgun (WGS) entry which is preliminary data.</text>
</comment>
<dbReference type="Gene3D" id="3.30.200.20">
    <property type="entry name" value="Phosphorylase Kinase, domain 1"/>
    <property type="match status" value="1"/>
</dbReference>
<evidence type="ECO:0000259" key="1">
    <source>
        <dbReference type="Pfam" id="PF01636"/>
    </source>
</evidence>
<dbReference type="PANTHER" id="PTHR21310">
    <property type="entry name" value="AMINOGLYCOSIDE PHOSPHOTRANSFERASE-RELATED-RELATED"/>
    <property type="match status" value="1"/>
</dbReference>